<dbReference type="Proteomes" id="UP000321039">
    <property type="component" value="Unassembled WGS sequence"/>
</dbReference>
<keyword evidence="4" id="KW-1185">Reference proteome</keyword>
<feature type="transmembrane region" description="Helical" evidence="1">
    <location>
        <begin position="401"/>
        <end position="421"/>
    </location>
</feature>
<feature type="transmembrane region" description="Helical" evidence="1">
    <location>
        <begin position="326"/>
        <end position="346"/>
    </location>
</feature>
<comment type="caution">
    <text evidence="3">The sequence shown here is derived from an EMBL/GenBank/DDBJ whole genome shotgun (WGS) entry which is preliminary data.</text>
</comment>
<evidence type="ECO:0000313" key="3">
    <source>
        <dbReference type="EMBL" id="TXS91246.1"/>
    </source>
</evidence>
<sequence length="456" mass="50264">MSSTAIDRPTSSMPRVVLSKLFLCSLLGIVFFLVPMHYDDKWTILMGIITDLISAGIGDNMALFTLPLFIVSAGISLVYYLLPHRLAMRLPYARHLIASHWSWVVLSTIGGLVATLLALGVGPDWIIGKDTGVTAYIDVAGAIYLIIGLGCLFLPFLTDYGLLDFVGTLMRPYYRRLFNLPGRSTVDTLASWVGSSSIAVLMTSYQYERGYYTARESAVLATSFSVVSLPFVLLTSQVAGLPNHFFQLYGAMVFICILCAIVVPKLPPLKHIPDEYYPPAGKQLFEEAEGDHSPLTWACKKSYEVASHSPSPMLAFKKGFGSMLDIFIMMMPAAMTIEFLALVVYYHTPVFQILSYPFIFALEAMQVPEARAAAPGMIIGLLDQFVPAIIAGSRDSQLTRFVLAGLSVTQLIFFAETALLIMRSKIPLSVKQLVAIFFIRTLIALPILVAIAHWLF</sequence>
<feature type="transmembrane region" description="Helical" evidence="1">
    <location>
        <begin position="245"/>
        <end position="263"/>
    </location>
</feature>
<proteinExistence type="predicted"/>
<organism evidence="3 4">
    <name type="scientific">Parahaliea maris</name>
    <dbReference type="NCBI Taxonomy" id="2716870"/>
    <lineage>
        <taxon>Bacteria</taxon>
        <taxon>Pseudomonadati</taxon>
        <taxon>Pseudomonadota</taxon>
        <taxon>Gammaproteobacteria</taxon>
        <taxon>Cellvibrionales</taxon>
        <taxon>Halieaceae</taxon>
        <taxon>Parahaliea</taxon>
    </lineage>
</organism>
<gene>
    <name evidence="3" type="ORF">FV139_16020</name>
</gene>
<keyword evidence="1" id="KW-0472">Membrane</keyword>
<evidence type="ECO:0000259" key="2">
    <source>
        <dbReference type="Pfam" id="PF07670"/>
    </source>
</evidence>
<feature type="transmembrane region" description="Helical" evidence="1">
    <location>
        <begin position="103"/>
        <end position="122"/>
    </location>
</feature>
<name>A0A5C8ZS26_9GAMM</name>
<reference evidence="3 4" key="1">
    <citation type="submission" date="2019-08" db="EMBL/GenBank/DDBJ databases">
        <title>Parahaliea maris sp. nov., isolated from the surface seawater.</title>
        <authorList>
            <person name="Liu Y."/>
        </authorList>
    </citation>
    <scope>NUCLEOTIDE SEQUENCE [LARGE SCALE GENOMIC DNA]</scope>
    <source>
        <strain evidence="3 4">HSLHS9</strain>
    </source>
</reference>
<feature type="transmembrane region" description="Helical" evidence="1">
    <location>
        <begin position="218"/>
        <end position="239"/>
    </location>
</feature>
<dbReference type="InterPro" id="IPR011642">
    <property type="entry name" value="Gate_dom"/>
</dbReference>
<protein>
    <submittedName>
        <fullName evidence="3">YjiH family protein</fullName>
    </submittedName>
</protein>
<dbReference type="Pfam" id="PF07670">
    <property type="entry name" value="Gate"/>
    <property type="match status" value="1"/>
</dbReference>
<dbReference type="AlphaFoldDB" id="A0A5C8ZS26"/>
<evidence type="ECO:0000256" key="1">
    <source>
        <dbReference type="SAM" id="Phobius"/>
    </source>
</evidence>
<feature type="domain" description="Nucleoside transporter/FeoB GTPase Gate" evidence="2">
    <location>
        <begin position="145"/>
        <end position="232"/>
    </location>
</feature>
<evidence type="ECO:0000313" key="4">
    <source>
        <dbReference type="Proteomes" id="UP000321039"/>
    </source>
</evidence>
<keyword evidence="1" id="KW-1133">Transmembrane helix</keyword>
<feature type="transmembrane region" description="Helical" evidence="1">
    <location>
        <begin position="142"/>
        <end position="166"/>
    </location>
</feature>
<feature type="transmembrane region" description="Helical" evidence="1">
    <location>
        <begin position="433"/>
        <end position="455"/>
    </location>
</feature>
<feature type="transmembrane region" description="Helical" evidence="1">
    <location>
        <begin position="21"/>
        <end position="38"/>
    </location>
</feature>
<keyword evidence="1" id="KW-0812">Transmembrane</keyword>
<accession>A0A5C8ZS26</accession>
<feature type="transmembrane region" description="Helical" evidence="1">
    <location>
        <begin position="61"/>
        <end position="82"/>
    </location>
</feature>
<dbReference type="EMBL" id="VRZA01000006">
    <property type="protein sequence ID" value="TXS91246.1"/>
    <property type="molecule type" value="Genomic_DNA"/>
</dbReference>